<reference evidence="1 2" key="1">
    <citation type="journal article" date="2014" name="Genome Biol. Evol.">
        <title>The genome of the myxosporean Thelohanellus kitauei shows adaptations to nutrient acquisition within its fish host.</title>
        <authorList>
            <person name="Yang Y."/>
            <person name="Xiong J."/>
            <person name="Zhou Z."/>
            <person name="Huo F."/>
            <person name="Miao W."/>
            <person name="Ran C."/>
            <person name="Liu Y."/>
            <person name="Zhang J."/>
            <person name="Feng J."/>
            <person name="Wang M."/>
            <person name="Wang M."/>
            <person name="Wang L."/>
            <person name="Yao B."/>
        </authorList>
    </citation>
    <scope>NUCLEOTIDE SEQUENCE [LARGE SCALE GENOMIC DNA]</scope>
    <source>
        <strain evidence="1">Wuqing</strain>
    </source>
</reference>
<protein>
    <submittedName>
        <fullName evidence="1">Uncharacterized protein</fullName>
    </submittedName>
</protein>
<dbReference type="EMBL" id="JWZT01001959">
    <property type="protein sequence ID" value="KII70822.1"/>
    <property type="molecule type" value="Genomic_DNA"/>
</dbReference>
<proteinExistence type="predicted"/>
<evidence type="ECO:0000313" key="1">
    <source>
        <dbReference type="EMBL" id="KII70822.1"/>
    </source>
</evidence>
<comment type="caution">
    <text evidence="1">The sequence shown here is derived from an EMBL/GenBank/DDBJ whole genome shotgun (WGS) entry which is preliminary data.</text>
</comment>
<name>A0A0C2NA75_THEKT</name>
<evidence type="ECO:0000313" key="2">
    <source>
        <dbReference type="Proteomes" id="UP000031668"/>
    </source>
</evidence>
<gene>
    <name evidence="1" type="ORF">RF11_15653</name>
</gene>
<sequence>MARRNHKNLVCAEITQKLIQTLRMPRWWLLRKPVLGASSLILLAGRQVAIPVNNARLADIRCTPIQTQRVKITIILPEAMPKGMLAIDRRGGRACDSDTPYRRDACIDPLRRLCANLGKALCYLGLSRW</sequence>
<dbReference type="Proteomes" id="UP000031668">
    <property type="component" value="Unassembled WGS sequence"/>
</dbReference>
<accession>A0A0C2NA75</accession>
<dbReference type="AlphaFoldDB" id="A0A0C2NA75"/>
<organism evidence="1 2">
    <name type="scientific">Thelohanellus kitauei</name>
    <name type="common">Myxosporean</name>
    <dbReference type="NCBI Taxonomy" id="669202"/>
    <lineage>
        <taxon>Eukaryota</taxon>
        <taxon>Metazoa</taxon>
        <taxon>Cnidaria</taxon>
        <taxon>Myxozoa</taxon>
        <taxon>Myxosporea</taxon>
        <taxon>Bivalvulida</taxon>
        <taxon>Platysporina</taxon>
        <taxon>Myxobolidae</taxon>
        <taxon>Thelohanellus</taxon>
    </lineage>
</organism>
<keyword evidence="2" id="KW-1185">Reference proteome</keyword>